<dbReference type="InterPro" id="IPR037682">
    <property type="entry name" value="TonB_C"/>
</dbReference>
<accession>A0ABW4VLY9</accession>
<dbReference type="PROSITE" id="PS52015">
    <property type="entry name" value="TONB_CTD"/>
    <property type="match status" value="1"/>
</dbReference>
<organism evidence="11 12">
    <name type="scientific">Belliella marina</name>
    <dbReference type="NCBI Taxonomy" id="1644146"/>
    <lineage>
        <taxon>Bacteria</taxon>
        <taxon>Pseudomonadati</taxon>
        <taxon>Bacteroidota</taxon>
        <taxon>Cytophagia</taxon>
        <taxon>Cytophagales</taxon>
        <taxon>Cyclobacteriaceae</taxon>
        <taxon>Belliella</taxon>
    </lineage>
</organism>
<evidence type="ECO:0000256" key="2">
    <source>
        <dbReference type="ARBA" id="ARBA00006555"/>
    </source>
</evidence>
<evidence type="ECO:0000313" key="11">
    <source>
        <dbReference type="EMBL" id="MFD2034288.1"/>
    </source>
</evidence>
<keyword evidence="3" id="KW-0813">Transport</keyword>
<name>A0ABW4VLY9_9BACT</name>
<dbReference type="Gene3D" id="3.30.1150.10">
    <property type="match status" value="1"/>
</dbReference>
<dbReference type="Pfam" id="PF03544">
    <property type="entry name" value="TonB_C"/>
    <property type="match status" value="1"/>
</dbReference>
<dbReference type="EMBL" id="JBHUHR010000015">
    <property type="protein sequence ID" value="MFD2034288.1"/>
    <property type="molecule type" value="Genomic_DNA"/>
</dbReference>
<evidence type="ECO:0000256" key="3">
    <source>
        <dbReference type="ARBA" id="ARBA00022448"/>
    </source>
</evidence>
<comment type="similarity">
    <text evidence="2">Belongs to the TonB family.</text>
</comment>
<dbReference type="InterPro" id="IPR006260">
    <property type="entry name" value="TonB/TolA_C"/>
</dbReference>
<evidence type="ECO:0000256" key="5">
    <source>
        <dbReference type="ARBA" id="ARBA00022519"/>
    </source>
</evidence>
<dbReference type="PANTHER" id="PTHR33446">
    <property type="entry name" value="PROTEIN TONB-RELATED"/>
    <property type="match status" value="1"/>
</dbReference>
<feature type="domain" description="TonB C-terminal" evidence="10">
    <location>
        <begin position="153"/>
        <end position="244"/>
    </location>
</feature>
<gene>
    <name evidence="11" type="ORF">ACFSKL_05760</name>
</gene>
<evidence type="ECO:0000256" key="9">
    <source>
        <dbReference type="ARBA" id="ARBA00023136"/>
    </source>
</evidence>
<reference evidence="12" key="1">
    <citation type="journal article" date="2019" name="Int. J. Syst. Evol. Microbiol.">
        <title>The Global Catalogue of Microorganisms (GCM) 10K type strain sequencing project: providing services to taxonomists for standard genome sequencing and annotation.</title>
        <authorList>
            <consortium name="The Broad Institute Genomics Platform"/>
            <consortium name="The Broad Institute Genome Sequencing Center for Infectious Disease"/>
            <person name="Wu L."/>
            <person name="Ma J."/>
        </authorList>
    </citation>
    <scope>NUCLEOTIDE SEQUENCE [LARGE SCALE GENOMIC DNA]</scope>
    <source>
        <strain evidence="12">CGMCC 1.15180</strain>
    </source>
</reference>
<keyword evidence="9" id="KW-0472">Membrane</keyword>
<dbReference type="SUPFAM" id="SSF74653">
    <property type="entry name" value="TolA/TonB C-terminal domain"/>
    <property type="match status" value="1"/>
</dbReference>
<sequence>MGKRLLLLTCLSLGFYGVKAQMLNYLNVGKFPIKDIDTYPPCFFSVTYESDDKKETKIYSLDSVLVDEIIVFNDLEGNELKKIERKYNDNGNLECIMKVDFLLAETEMETYYFNGQLKSKEKCEGEKLVSGNYYNENGLEIKKPEKVQPEPFDGIPGMFLYLQNNLRYPKDARRKGIEGVVYLSFEITEEGDFENLEVLNPEPHPMLAQEALRVIYNYPYLWTPGTLDGEKVKVLMRLPIRFRM</sequence>
<dbReference type="InterPro" id="IPR003538">
    <property type="entry name" value="TonB"/>
</dbReference>
<comment type="subcellular location">
    <subcellularLocation>
        <location evidence="1">Cell inner membrane</location>
        <topology evidence="1">Single-pass membrane protein</topology>
        <orientation evidence="1">Periplasmic side</orientation>
    </subcellularLocation>
</comment>
<dbReference type="PRINTS" id="PR01374">
    <property type="entry name" value="TONBPROTEIN"/>
</dbReference>
<dbReference type="NCBIfam" id="TIGR01352">
    <property type="entry name" value="tonB_Cterm"/>
    <property type="match status" value="1"/>
</dbReference>
<evidence type="ECO:0000313" key="12">
    <source>
        <dbReference type="Proteomes" id="UP001597361"/>
    </source>
</evidence>
<evidence type="ECO:0000259" key="10">
    <source>
        <dbReference type="PROSITE" id="PS52015"/>
    </source>
</evidence>
<dbReference type="Proteomes" id="UP001597361">
    <property type="component" value="Unassembled WGS sequence"/>
</dbReference>
<keyword evidence="7" id="KW-0653">Protein transport</keyword>
<evidence type="ECO:0000256" key="1">
    <source>
        <dbReference type="ARBA" id="ARBA00004383"/>
    </source>
</evidence>
<dbReference type="Gene3D" id="3.90.930.1">
    <property type="match status" value="1"/>
</dbReference>
<evidence type="ECO:0000256" key="4">
    <source>
        <dbReference type="ARBA" id="ARBA00022475"/>
    </source>
</evidence>
<dbReference type="InterPro" id="IPR051045">
    <property type="entry name" value="TonB-dependent_transducer"/>
</dbReference>
<protein>
    <submittedName>
        <fullName evidence="11">Energy transducer TonB</fullName>
    </submittedName>
</protein>
<dbReference type="PANTHER" id="PTHR33446:SF2">
    <property type="entry name" value="PROTEIN TONB"/>
    <property type="match status" value="1"/>
</dbReference>
<evidence type="ECO:0000256" key="8">
    <source>
        <dbReference type="ARBA" id="ARBA00022989"/>
    </source>
</evidence>
<evidence type="ECO:0000256" key="6">
    <source>
        <dbReference type="ARBA" id="ARBA00022692"/>
    </source>
</evidence>
<keyword evidence="12" id="KW-1185">Reference proteome</keyword>
<keyword evidence="8" id="KW-1133">Transmembrane helix</keyword>
<keyword evidence="4" id="KW-1003">Cell membrane</keyword>
<proteinExistence type="inferred from homology"/>
<comment type="caution">
    <text evidence="11">The sequence shown here is derived from an EMBL/GenBank/DDBJ whole genome shotgun (WGS) entry which is preliminary data.</text>
</comment>
<keyword evidence="5" id="KW-0997">Cell inner membrane</keyword>
<dbReference type="RefSeq" id="WP_376884291.1">
    <property type="nucleotide sequence ID" value="NZ_JBHUHR010000015.1"/>
</dbReference>
<keyword evidence="6" id="KW-0812">Transmembrane</keyword>
<evidence type="ECO:0000256" key="7">
    <source>
        <dbReference type="ARBA" id="ARBA00022927"/>
    </source>
</evidence>